<evidence type="ECO:0000313" key="3">
    <source>
        <dbReference type="Proteomes" id="UP001500908"/>
    </source>
</evidence>
<evidence type="ECO:0000259" key="1">
    <source>
        <dbReference type="Pfam" id="PF19575"/>
    </source>
</evidence>
<gene>
    <name evidence="2" type="ORF">GCM10022402_10170</name>
</gene>
<dbReference type="Pfam" id="PF19575">
    <property type="entry name" value="HTH_58"/>
    <property type="match status" value="1"/>
</dbReference>
<sequence>MTSGRPTPHPPSAYVTRYQQGMSIRQIARELGVAYGTVRDALIRAGVELRGRGGPRQRRR</sequence>
<name>A0ABP7FA91_9ACTN</name>
<keyword evidence="3" id="KW-1185">Reference proteome</keyword>
<dbReference type="RefSeq" id="WP_344967778.1">
    <property type="nucleotide sequence ID" value="NZ_BAABDD010000003.1"/>
</dbReference>
<dbReference type="Gene3D" id="1.10.10.60">
    <property type="entry name" value="Homeodomain-like"/>
    <property type="match status" value="1"/>
</dbReference>
<dbReference type="InterPro" id="IPR045745">
    <property type="entry name" value="HTH_58_Actinobacteria-type"/>
</dbReference>
<dbReference type="SUPFAM" id="SSF88659">
    <property type="entry name" value="Sigma3 and sigma4 domains of RNA polymerase sigma factors"/>
    <property type="match status" value="1"/>
</dbReference>
<comment type="caution">
    <text evidence="2">The sequence shown here is derived from an EMBL/GenBank/DDBJ whole genome shotgun (WGS) entry which is preliminary data.</text>
</comment>
<accession>A0ABP7FA91</accession>
<proteinExistence type="predicted"/>
<dbReference type="EMBL" id="BAABDD010000003">
    <property type="protein sequence ID" value="GAA3731423.1"/>
    <property type="molecule type" value="Genomic_DNA"/>
</dbReference>
<protein>
    <recommendedName>
        <fullName evidence="1">Helix-turn-helix domain-containing protein</fullName>
    </recommendedName>
</protein>
<reference evidence="3" key="1">
    <citation type="journal article" date="2019" name="Int. J. Syst. Evol. Microbiol.">
        <title>The Global Catalogue of Microorganisms (GCM) 10K type strain sequencing project: providing services to taxonomists for standard genome sequencing and annotation.</title>
        <authorList>
            <consortium name="The Broad Institute Genomics Platform"/>
            <consortium name="The Broad Institute Genome Sequencing Center for Infectious Disease"/>
            <person name="Wu L."/>
            <person name="Ma J."/>
        </authorList>
    </citation>
    <scope>NUCLEOTIDE SEQUENCE [LARGE SCALE GENOMIC DNA]</scope>
    <source>
        <strain evidence="3">JCM 17137</strain>
    </source>
</reference>
<organism evidence="2 3">
    <name type="scientific">Salinactinospora qingdaonensis</name>
    <dbReference type="NCBI Taxonomy" id="702744"/>
    <lineage>
        <taxon>Bacteria</taxon>
        <taxon>Bacillati</taxon>
        <taxon>Actinomycetota</taxon>
        <taxon>Actinomycetes</taxon>
        <taxon>Streptosporangiales</taxon>
        <taxon>Nocardiopsidaceae</taxon>
        <taxon>Salinactinospora</taxon>
    </lineage>
</organism>
<feature type="domain" description="Helix-turn-helix" evidence="1">
    <location>
        <begin position="14"/>
        <end position="56"/>
    </location>
</feature>
<dbReference type="InterPro" id="IPR013324">
    <property type="entry name" value="RNA_pol_sigma_r3/r4-like"/>
</dbReference>
<dbReference type="Proteomes" id="UP001500908">
    <property type="component" value="Unassembled WGS sequence"/>
</dbReference>
<evidence type="ECO:0000313" key="2">
    <source>
        <dbReference type="EMBL" id="GAA3731423.1"/>
    </source>
</evidence>